<protein>
    <submittedName>
        <fullName evidence="2">Uncharacterized protein</fullName>
    </submittedName>
</protein>
<proteinExistence type="predicted"/>
<gene>
    <name evidence="2" type="ORF">PISL3812_08304</name>
</gene>
<dbReference type="EMBL" id="CVMT01000009">
    <property type="protein sequence ID" value="CRG91256.1"/>
    <property type="molecule type" value="Genomic_DNA"/>
</dbReference>
<name>A0A0U1M8L8_TALIS</name>
<evidence type="ECO:0000313" key="3">
    <source>
        <dbReference type="Proteomes" id="UP000054383"/>
    </source>
</evidence>
<organism evidence="2 3">
    <name type="scientific">Talaromyces islandicus</name>
    <name type="common">Penicillium islandicum</name>
    <dbReference type="NCBI Taxonomy" id="28573"/>
    <lineage>
        <taxon>Eukaryota</taxon>
        <taxon>Fungi</taxon>
        <taxon>Dikarya</taxon>
        <taxon>Ascomycota</taxon>
        <taxon>Pezizomycotina</taxon>
        <taxon>Eurotiomycetes</taxon>
        <taxon>Eurotiomycetidae</taxon>
        <taxon>Eurotiales</taxon>
        <taxon>Trichocomaceae</taxon>
        <taxon>Talaromyces</taxon>
        <taxon>Talaromyces sect. Islandici</taxon>
    </lineage>
</organism>
<reference evidence="2 3" key="1">
    <citation type="submission" date="2015-04" db="EMBL/GenBank/DDBJ databases">
        <authorList>
            <person name="Syromyatnikov M.Y."/>
            <person name="Popov V.N."/>
        </authorList>
    </citation>
    <scope>NUCLEOTIDE SEQUENCE [LARGE SCALE GENOMIC DNA]</scope>
    <source>
        <strain evidence="2">WF-38-12</strain>
    </source>
</reference>
<dbReference type="Proteomes" id="UP000054383">
    <property type="component" value="Unassembled WGS sequence"/>
</dbReference>
<evidence type="ECO:0000256" key="1">
    <source>
        <dbReference type="SAM" id="MobiDB-lite"/>
    </source>
</evidence>
<dbReference type="OrthoDB" id="4225865at2759"/>
<sequence>MASTPPPQNNLKRKASSELPAEPLRTIDAEDPAFQHLVETDAKQYNDKYDDTTAAIRDLLSGPGENADMTQVINSLKRRPELAKMKQSKAVLAQCGIDIGVEVQDGKEVAVVKVHGVVM</sequence>
<dbReference type="AlphaFoldDB" id="A0A0U1M8L8"/>
<accession>A0A0U1M8L8</accession>
<keyword evidence="3" id="KW-1185">Reference proteome</keyword>
<feature type="region of interest" description="Disordered" evidence="1">
    <location>
        <begin position="1"/>
        <end position="31"/>
    </location>
</feature>
<evidence type="ECO:0000313" key="2">
    <source>
        <dbReference type="EMBL" id="CRG91256.1"/>
    </source>
</evidence>